<dbReference type="CDD" id="cd07185">
    <property type="entry name" value="OmpA_C-like"/>
    <property type="match status" value="1"/>
</dbReference>
<dbReference type="SUPFAM" id="SSF103088">
    <property type="entry name" value="OmpA-like"/>
    <property type="match status" value="1"/>
</dbReference>
<dbReference type="PANTHER" id="PTHR30329:SF21">
    <property type="entry name" value="LIPOPROTEIN YIAD-RELATED"/>
    <property type="match status" value="1"/>
</dbReference>
<dbReference type="InterPro" id="IPR006665">
    <property type="entry name" value="OmpA-like"/>
</dbReference>
<dbReference type="InterPro" id="IPR050330">
    <property type="entry name" value="Bact_OuterMem_StrucFunc"/>
</dbReference>
<evidence type="ECO:0000313" key="6">
    <source>
        <dbReference type="EMBL" id="MDQ0154554.1"/>
    </source>
</evidence>
<feature type="domain" description="OmpA-like" evidence="5">
    <location>
        <begin position="77"/>
        <end position="195"/>
    </location>
</feature>
<keyword evidence="2 4" id="KW-0472">Membrane</keyword>
<reference evidence="6 7" key="1">
    <citation type="submission" date="2023-07" db="EMBL/GenBank/DDBJ databases">
        <title>Genomic Encyclopedia of Type Strains, Phase IV (KMG-IV): sequencing the most valuable type-strain genomes for metagenomic binning, comparative biology and taxonomic classification.</title>
        <authorList>
            <person name="Goeker M."/>
        </authorList>
    </citation>
    <scope>NUCLEOTIDE SEQUENCE [LARGE SCALE GENOMIC DNA]</scope>
    <source>
        <strain evidence="6 7">DSM 23948</strain>
    </source>
</reference>
<organism evidence="6 7">
    <name type="scientific">Anoxybacillus andreesenii</name>
    <dbReference type="NCBI Taxonomy" id="1325932"/>
    <lineage>
        <taxon>Bacteria</taxon>
        <taxon>Bacillati</taxon>
        <taxon>Bacillota</taxon>
        <taxon>Bacilli</taxon>
        <taxon>Bacillales</taxon>
        <taxon>Anoxybacillaceae</taxon>
        <taxon>Anoxybacillus</taxon>
    </lineage>
</organism>
<keyword evidence="7" id="KW-1185">Reference proteome</keyword>
<accession>A0ABT9V0T0</accession>
<keyword evidence="3" id="KW-0998">Cell outer membrane</keyword>
<dbReference type="Pfam" id="PF00691">
    <property type="entry name" value="OmpA"/>
    <property type="match status" value="1"/>
</dbReference>
<evidence type="ECO:0000256" key="3">
    <source>
        <dbReference type="ARBA" id="ARBA00023237"/>
    </source>
</evidence>
<dbReference type="PROSITE" id="PS51123">
    <property type="entry name" value="OMPA_2"/>
    <property type="match status" value="1"/>
</dbReference>
<protein>
    <submittedName>
        <fullName evidence="6">Outer membrane protein OmpA-like peptidoglycan-associated protein</fullName>
    </submittedName>
</protein>
<evidence type="ECO:0000313" key="7">
    <source>
        <dbReference type="Proteomes" id="UP001231362"/>
    </source>
</evidence>
<dbReference type="Proteomes" id="UP001231362">
    <property type="component" value="Unassembled WGS sequence"/>
</dbReference>
<gene>
    <name evidence="6" type="ORF">J2S07_000858</name>
</gene>
<comment type="caution">
    <text evidence="6">The sequence shown here is derived from an EMBL/GenBank/DDBJ whole genome shotgun (WGS) entry which is preliminary data.</text>
</comment>
<proteinExistence type="predicted"/>
<evidence type="ECO:0000256" key="2">
    <source>
        <dbReference type="ARBA" id="ARBA00023136"/>
    </source>
</evidence>
<dbReference type="InterPro" id="IPR006664">
    <property type="entry name" value="OMP_bac"/>
</dbReference>
<dbReference type="PRINTS" id="PR01021">
    <property type="entry name" value="OMPADOMAIN"/>
</dbReference>
<evidence type="ECO:0000256" key="4">
    <source>
        <dbReference type="PROSITE-ProRule" id="PRU00473"/>
    </source>
</evidence>
<dbReference type="PANTHER" id="PTHR30329">
    <property type="entry name" value="STATOR ELEMENT OF FLAGELLAR MOTOR COMPLEX"/>
    <property type="match status" value="1"/>
</dbReference>
<dbReference type="EMBL" id="JAUSTU010000003">
    <property type="protein sequence ID" value="MDQ0154554.1"/>
    <property type="molecule type" value="Genomic_DNA"/>
</dbReference>
<dbReference type="Gene3D" id="3.30.1330.60">
    <property type="entry name" value="OmpA-like domain"/>
    <property type="match status" value="1"/>
</dbReference>
<evidence type="ECO:0000256" key="1">
    <source>
        <dbReference type="ARBA" id="ARBA00004442"/>
    </source>
</evidence>
<dbReference type="RefSeq" id="WP_307149159.1">
    <property type="nucleotide sequence ID" value="NZ_JAUSTU010000003.1"/>
</dbReference>
<evidence type="ECO:0000259" key="5">
    <source>
        <dbReference type="PROSITE" id="PS51123"/>
    </source>
</evidence>
<dbReference type="InterPro" id="IPR036737">
    <property type="entry name" value="OmpA-like_sf"/>
</dbReference>
<name>A0ABT9V0T0_9BACL</name>
<comment type="subcellular location">
    <subcellularLocation>
        <location evidence="1">Cell outer membrane</location>
    </subcellularLocation>
</comment>
<sequence length="195" mass="22407">MKIEYKYREDTPFIIEFRPNDYQWNIIEETYGEKGQKLVGDLVKTNSSGTVQYIEKEFHHKSTELHVPDNVELIIEGTEVKMLVPDHVLFDFDQFALKEESKAILSEIGKTLGQFDKNMEVLIHGHTDNVGDSQYNLDLSKKRAEEVKNFLLEQSNLGNISFLTEGFGETKPIASNDDEAGQAKNRRVEIVINLR</sequence>